<feature type="transmembrane region" description="Helical" evidence="1">
    <location>
        <begin position="182"/>
        <end position="201"/>
    </location>
</feature>
<keyword evidence="1" id="KW-1133">Transmembrane helix</keyword>
<evidence type="ECO:0000313" key="2">
    <source>
        <dbReference type="EMBL" id="PTL35791.1"/>
    </source>
</evidence>
<dbReference type="Proteomes" id="UP000241436">
    <property type="component" value="Unassembled WGS sequence"/>
</dbReference>
<feature type="transmembrane region" description="Helical" evidence="1">
    <location>
        <begin position="73"/>
        <end position="93"/>
    </location>
</feature>
<gene>
    <name evidence="2" type="ORF">CLG94_08530</name>
</gene>
<protein>
    <submittedName>
        <fullName evidence="2">Uncharacterized protein</fullName>
    </submittedName>
</protein>
<dbReference type="AlphaFoldDB" id="A0A2T4TXF0"/>
<sequence>MTLFLRRTFPLLLTFLFGVAAALQYYIPHPLSEAALTEVSVWLRIILGFAMILGIASLCHVHYAKIRIRAAGWGYSMVVYLSMLATVAVGLWSSGQEEGTGFGWIYTYALLALQGTMFSILGFFVASAAFRAFRARSKEAAVLLVAALIVMFGRVPLGEYLIPDAGPLAGWILNVLNTAARRGIIIGISLGGIATSIKIIFGIERSYLGGRD</sequence>
<name>A0A2T4TXF0_9BACT</name>
<evidence type="ECO:0000313" key="3">
    <source>
        <dbReference type="Proteomes" id="UP000241436"/>
    </source>
</evidence>
<reference evidence="3" key="2">
    <citation type="journal article" date="2018" name="Environ. Microbiol.">
        <title>Bloom of a denitrifying methanotroph, 'Candidatus Methylomirabilis limnetica', in a deep stratified lake.</title>
        <authorList>
            <person name="Graf J.S."/>
            <person name="Mayr M.J."/>
            <person name="Marchant H.K."/>
            <person name="Tienken D."/>
            <person name="Hach P.F."/>
            <person name="Brand A."/>
            <person name="Schubert C.J."/>
            <person name="Kuypers M.M."/>
            <person name="Milucka J."/>
        </authorList>
    </citation>
    <scope>NUCLEOTIDE SEQUENCE [LARGE SCALE GENOMIC DNA]</scope>
    <source>
        <strain evidence="3">Zug</strain>
    </source>
</reference>
<dbReference type="EMBL" id="NVQC01000022">
    <property type="protein sequence ID" value="PTL35791.1"/>
    <property type="molecule type" value="Genomic_DNA"/>
</dbReference>
<dbReference type="OrthoDB" id="259178at2"/>
<feature type="transmembrane region" description="Helical" evidence="1">
    <location>
        <begin position="142"/>
        <end position="162"/>
    </location>
</feature>
<keyword evidence="3" id="KW-1185">Reference proteome</keyword>
<evidence type="ECO:0000256" key="1">
    <source>
        <dbReference type="SAM" id="Phobius"/>
    </source>
</evidence>
<comment type="caution">
    <text evidence="2">The sequence shown here is derived from an EMBL/GenBank/DDBJ whole genome shotgun (WGS) entry which is preliminary data.</text>
</comment>
<accession>A0A2T4TXF0</accession>
<keyword evidence="1" id="KW-0472">Membrane</keyword>
<reference evidence="2 3" key="1">
    <citation type="submission" date="2017-09" db="EMBL/GenBank/DDBJ databases">
        <title>Bloom of a denitrifying methanotroph, Candidatus Methylomirabilis limnetica, in a deep stratified lake.</title>
        <authorList>
            <person name="Graf J.S."/>
            <person name="Marchant H.K."/>
            <person name="Tienken D."/>
            <person name="Hach P.F."/>
            <person name="Brand A."/>
            <person name="Schubert C.J."/>
            <person name="Kuypers M.M."/>
            <person name="Milucka J."/>
        </authorList>
    </citation>
    <scope>NUCLEOTIDE SEQUENCE [LARGE SCALE GENOMIC DNA]</scope>
    <source>
        <strain evidence="2 3">Zug</strain>
    </source>
</reference>
<feature type="transmembrane region" description="Helical" evidence="1">
    <location>
        <begin position="41"/>
        <end position="61"/>
    </location>
</feature>
<proteinExistence type="predicted"/>
<keyword evidence="1" id="KW-0812">Transmembrane</keyword>
<feature type="transmembrane region" description="Helical" evidence="1">
    <location>
        <begin position="105"/>
        <end position="130"/>
    </location>
</feature>
<organism evidence="2 3">
    <name type="scientific">Candidatus Methylomirabilis limnetica</name>
    <dbReference type="NCBI Taxonomy" id="2033718"/>
    <lineage>
        <taxon>Bacteria</taxon>
        <taxon>Candidatus Methylomirabilota</taxon>
        <taxon>Candidatus Methylomirabilia</taxon>
        <taxon>Candidatus Methylomirabilales</taxon>
        <taxon>Candidatus Methylomirabilaceae</taxon>
        <taxon>Candidatus Methylomirabilis</taxon>
    </lineage>
</organism>
<dbReference type="RefSeq" id="WP_107562607.1">
    <property type="nucleotide sequence ID" value="NZ_NVQC01000022.1"/>
</dbReference>